<gene>
    <name evidence="1" type="ORF">Dsi01nite_079680</name>
</gene>
<evidence type="ECO:0000313" key="1">
    <source>
        <dbReference type="EMBL" id="GIG49927.1"/>
    </source>
</evidence>
<protein>
    <submittedName>
        <fullName evidence="1">Uncharacterized protein</fullName>
    </submittedName>
</protein>
<keyword evidence="2" id="KW-1185">Reference proteome</keyword>
<name>A0A919PTH8_9ACTN</name>
<dbReference type="Proteomes" id="UP000660611">
    <property type="component" value="Unassembled WGS sequence"/>
</dbReference>
<dbReference type="AlphaFoldDB" id="A0A919PTH8"/>
<dbReference type="RefSeq" id="WP_203851585.1">
    <property type="nucleotide sequence ID" value="NZ_BAAAVW010000029.1"/>
</dbReference>
<proteinExistence type="predicted"/>
<accession>A0A919PTH8</accession>
<dbReference type="EMBL" id="BONQ01000126">
    <property type="protein sequence ID" value="GIG49927.1"/>
    <property type="molecule type" value="Genomic_DNA"/>
</dbReference>
<organism evidence="1 2">
    <name type="scientific">Dactylosporangium siamense</name>
    <dbReference type="NCBI Taxonomy" id="685454"/>
    <lineage>
        <taxon>Bacteria</taxon>
        <taxon>Bacillati</taxon>
        <taxon>Actinomycetota</taxon>
        <taxon>Actinomycetes</taxon>
        <taxon>Micromonosporales</taxon>
        <taxon>Micromonosporaceae</taxon>
        <taxon>Dactylosporangium</taxon>
    </lineage>
</organism>
<evidence type="ECO:0000313" key="2">
    <source>
        <dbReference type="Proteomes" id="UP000660611"/>
    </source>
</evidence>
<sequence>MGRLIGAYRHHPHHGTPIPQTVVARWASLTQAQISRLERQAADQQLDRLAFWARLLRIPKDLLWFVPTEGEDVLLPPPDVPRLAAGADRLYRGKESLADIGNAEETDVRRRVILGSLVAAVASPFGAAPGGESATTFDLDQTAAVVAKVRRAYQHGCYGQALRDLPSALTALSAVAQTISGDALLAVLTAEAYQVASGLLLKSDEPSLAAVAAERSIAAARASGEPLAVASSVRAVVHGLLAAGHPAQAAEVAATAAARLADDVGMRSQQELSVYGALLLRGAIAAARAEQRERAGALLNEAATAARHVGIDGNARWTAFSATNVLAHRVAAAVELGDAGTAVSLAQTVDLQQMAVPERRAVLLLDTARALTQWGRYERALEAIRAAEGHAPEEVRSRRPIRQLISDLGRRCPAPLQRRVHEYAMSVGAPV</sequence>
<reference evidence="1" key="1">
    <citation type="submission" date="2021-01" db="EMBL/GenBank/DDBJ databases">
        <title>Whole genome shotgun sequence of Dactylosporangium siamense NBRC 106093.</title>
        <authorList>
            <person name="Komaki H."/>
            <person name="Tamura T."/>
        </authorList>
    </citation>
    <scope>NUCLEOTIDE SEQUENCE</scope>
    <source>
        <strain evidence="1">NBRC 106093</strain>
    </source>
</reference>
<comment type="caution">
    <text evidence="1">The sequence shown here is derived from an EMBL/GenBank/DDBJ whole genome shotgun (WGS) entry which is preliminary data.</text>
</comment>